<dbReference type="Gene3D" id="3.40.50.720">
    <property type="entry name" value="NAD(P)-binding Rossmann-like Domain"/>
    <property type="match status" value="1"/>
</dbReference>
<dbReference type="SUPFAM" id="SSF51735">
    <property type="entry name" value="NAD(P)-binding Rossmann-fold domains"/>
    <property type="match status" value="1"/>
</dbReference>
<feature type="domain" description="NAD(P)-binding" evidence="1">
    <location>
        <begin position="9"/>
        <end position="65"/>
    </location>
</feature>
<evidence type="ECO:0000259" key="1">
    <source>
        <dbReference type="Pfam" id="PF13460"/>
    </source>
</evidence>
<dbReference type="Pfam" id="PF13460">
    <property type="entry name" value="NAD_binding_10"/>
    <property type="match status" value="1"/>
</dbReference>
<dbReference type="EMBL" id="MGFD01000067">
    <property type="protein sequence ID" value="OGL96473.1"/>
    <property type="molecule type" value="Genomic_DNA"/>
</dbReference>
<dbReference type="InterPro" id="IPR036291">
    <property type="entry name" value="NAD(P)-bd_dom_sf"/>
</dbReference>
<dbReference type="InterPro" id="IPR016040">
    <property type="entry name" value="NAD(P)-bd_dom"/>
</dbReference>
<evidence type="ECO:0000313" key="3">
    <source>
        <dbReference type="Proteomes" id="UP000177331"/>
    </source>
</evidence>
<dbReference type="Proteomes" id="UP000177331">
    <property type="component" value="Unassembled WGS sequence"/>
</dbReference>
<evidence type="ECO:0000313" key="2">
    <source>
        <dbReference type="EMBL" id="OGL96473.1"/>
    </source>
</evidence>
<dbReference type="AlphaFoldDB" id="A0A1F7W0Y6"/>
<sequence length="255" mass="29062">MKQCFIIAGANGEIGRGFVEKILPKHTVIAISKQHASQIHHPNLISVVVDLTKPEEVEKAFSGFDPTQYDQITFIHSIGIDKFENKQFPKIEPLETIDPVVYASNVNTYKYLARFLIKKIEAARKIKLVTLKFVMIGSIADKYGLLVMTSFTESKNIIRSSIRDAIATRSWISGLIINISSTITTSAMKVRPYADTTYWLTPKDIVDGSLLRVLSNEVGYQEIDLFKHDPMFHETFYTDDQIVFDRWKKYVHGAR</sequence>
<protein>
    <recommendedName>
        <fullName evidence="1">NAD(P)-binding domain-containing protein</fullName>
    </recommendedName>
</protein>
<accession>A0A1F7W0Y6</accession>
<reference evidence="2 3" key="1">
    <citation type="journal article" date="2016" name="Nat. Commun.">
        <title>Thousands of microbial genomes shed light on interconnected biogeochemical processes in an aquifer system.</title>
        <authorList>
            <person name="Anantharaman K."/>
            <person name="Brown C.T."/>
            <person name="Hug L.A."/>
            <person name="Sharon I."/>
            <person name="Castelle C.J."/>
            <person name="Probst A.J."/>
            <person name="Thomas B.C."/>
            <person name="Singh A."/>
            <person name="Wilkins M.J."/>
            <person name="Karaoz U."/>
            <person name="Brodie E.L."/>
            <person name="Williams K.H."/>
            <person name="Hubbard S.S."/>
            <person name="Banfield J.F."/>
        </authorList>
    </citation>
    <scope>NUCLEOTIDE SEQUENCE [LARGE SCALE GENOMIC DNA]</scope>
</reference>
<organism evidence="2 3">
    <name type="scientific">Candidatus Uhrbacteria bacterium RIFOXYB2_FULL_45_11</name>
    <dbReference type="NCBI Taxonomy" id="1802421"/>
    <lineage>
        <taxon>Bacteria</taxon>
        <taxon>Candidatus Uhriibacteriota</taxon>
    </lineage>
</organism>
<proteinExistence type="predicted"/>
<gene>
    <name evidence="2" type="ORF">A2318_00670</name>
</gene>
<dbReference type="STRING" id="1802421.A2318_00670"/>
<comment type="caution">
    <text evidence="2">The sequence shown here is derived from an EMBL/GenBank/DDBJ whole genome shotgun (WGS) entry which is preliminary data.</text>
</comment>
<name>A0A1F7W0Y6_9BACT</name>